<dbReference type="Pfam" id="PF00561">
    <property type="entry name" value="Abhydrolase_1"/>
    <property type="match status" value="1"/>
</dbReference>
<dbReference type="Proteomes" id="UP001498398">
    <property type="component" value="Unassembled WGS sequence"/>
</dbReference>
<evidence type="ECO:0000313" key="5">
    <source>
        <dbReference type="EMBL" id="KAK7468348.1"/>
    </source>
</evidence>
<dbReference type="InterPro" id="IPR013595">
    <property type="entry name" value="Pept_S33_TAP-like_C"/>
</dbReference>
<dbReference type="InterPro" id="IPR029058">
    <property type="entry name" value="AB_hydrolase_fold"/>
</dbReference>
<feature type="domain" description="Peptidase S33 tripeptidyl aminopeptidase-like C-terminal" evidence="4">
    <location>
        <begin position="386"/>
        <end position="477"/>
    </location>
</feature>
<comment type="similarity">
    <text evidence="1">Belongs to the peptidase S33 family.</text>
</comment>
<organism evidence="5 6">
    <name type="scientific">Marasmiellus scandens</name>
    <dbReference type="NCBI Taxonomy" id="2682957"/>
    <lineage>
        <taxon>Eukaryota</taxon>
        <taxon>Fungi</taxon>
        <taxon>Dikarya</taxon>
        <taxon>Basidiomycota</taxon>
        <taxon>Agaricomycotina</taxon>
        <taxon>Agaricomycetes</taxon>
        <taxon>Agaricomycetidae</taxon>
        <taxon>Agaricales</taxon>
        <taxon>Marasmiineae</taxon>
        <taxon>Omphalotaceae</taxon>
        <taxon>Marasmiellus</taxon>
    </lineage>
</organism>
<comment type="caution">
    <text evidence="5">The sequence shown here is derived from an EMBL/GenBank/DDBJ whole genome shotgun (WGS) entry which is preliminary data.</text>
</comment>
<keyword evidence="2" id="KW-0378">Hydrolase</keyword>
<protein>
    <submittedName>
        <fullName evidence="5">Uncharacterized protein</fullName>
    </submittedName>
</protein>
<dbReference type="EMBL" id="JBANRG010000003">
    <property type="protein sequence ID" value="KAK7468348.1"/>
    <property type="molecule type" value="Genomic_DNA"/>
</dbReference>
<gene>
    <name evidence="5" type="ORF">VKT23_002863</name>
</gene>
<dbReference type="SUPFAM" id="SSF53474">
    <property type="entry name" value="alpha/beta-Hydrolases"/>
    <property type="match status" value="1"/>
</dbReference>
<dbReference type="Pfam" id="PF08386">
    <property type="entry name" value="Abhydrolase_4"/>
    <property type="match status" value="1"/>
</dbReference>
<evidence type="ECO:0000256" key="2">
    <source>
        <dbReference type="ARBA" id="ARBA00022801"/>
    </source>
</evidence>
<feature type="domain" description="AB hydrolase-1" evidence="3">
    <location>
        <begin position="66"/>
        <end position="218"/>
    </location>
</feature>
<reference evidence="5 6" key="1">
    <citation type="submission" date="2024-01" db="EMBL/GenBank/DDBJ databases">
        <title>A draft genome for the cacao thread blight pathogen Marasmiellus scandens.</title>
        <authorList>
            <person name="Baruah I.K."/>
            <person name="Leung J."/>
            <person name="Bukari Y."/>
            <person name="Amoako-Attah I."/>
            <person name="Meinhardt L.W."/>
            <person name="Bailey B.A."/>
            <person name="Cohen S.P."/>
        </authorList>
    </citation>
    <scope>NUCLEOTIDE SEQUENCE [LARGE SCALE GENOMIC DNA]</scope>
    <source>
        <strain evidence="5 6">GH-19</strain>
    </source>
</reference>
<evidence type="ECO:0000256" key="1">
    <source>
        <dbReference type="ARBA" id="ARBA00010088"/>
    </source>
</evidence>
<evidence type="ECO:0000313" key="6">
    <source>
        <dbReference type="Proteomes" id="UP001498398"/>
    </source>
</evidence>
<accession>A0ABR1JZV6</accession>
<dbReference type="PANTHER" id="PTHR43248:SF25">
    <property type="entry name" value="AB HYDROLASE-1 DOMAIN-CONTAINING PROTEIN-RELATED"/>
    <property type="match status" value="1"/>
</dbReference>
<dbReference type="Gene3D" id="3.40.50.1820">
    <property type="entry name" value="alpha/beta hydrolase"/>
    <property type="match status" value="1"/>
</dbReference>
<dbReference type="InterPro" id="IPR051601">
    <property type="entry name" value="Serine_prot/Carboxylest_S33"/>
</dbReference>
<name>A0ABR1JZV6_9AGAR</name>
<evidence type="ECO:0000259" key="4">
    <source>
        <dbReference type="Pfam" id="PF08386"/>
    </source>
</evidence>
<proteinExistence type="inferred from homology"/>
<dbReference type="InterPro" id="IPR000073">
    <property type="entry name" value="AB_hydrolase_1"/>
</dbReference>
<dbReference type="PANTHER" id="PTHR43248">
    <property type="entry name" value="2-SUCCINYL-6-HYDROXY-2,4-CYCLOHEXADIENE-1-CARBOXYLATE SYNTHASE"/>
    <property type="match status" value="1"/>
</dbReference>
<evidence type="ECO:0000259" key="3">
    <source>
        <dbReference type="Pfam" id="PF00561"/>
    </source>
</evidence>
<keyword evidence="6" id="KW-1185">Reference proteome</keyword>
<sequence>MGRSLIGPRSNQARISPGSIVIPDFNALVFKYYVPLNYSDPDFGSAAIAVIKMNATMENGLEYGGPILTNPGGPGVSGVEAILELGKVWQNNTGSQFDLIGFDPRGVGSSTPSVSVFQSTEESISWFAQEPSDVNSTPEALPQEWARYQAFGLAAEARDNGVLNYVNTGLVARDMLGIVEALGQEKLQFLGYSYATVIGATFATLFPDRIGRMVLDACVDMDGWFGTDYILSGDIDADKTMQAFFDGCHSAGPERCAFYASSPSEIAANLEAIYSSLRSQPVPAFTGDAFGVLTYDALRGLVGSAITTPYAQFQQLASGLADLSKGNGTTLFQMISSSISNVVDIEAQTAIQCSDGDPFNITAPQLQELLVANNSTLAGLFGTIPSRCAGWQIHPNDRFQGPVGANTSNPLLFVGNTIDPRTPLAFTIKTSSMFPGSAVLIQDSTGHSSQAANSSCREQYLRNYFATGQLPTNGTVCQVDDELFPVSS</sequence>